<organism evidence="2 3">
    <name type="scientific">Penicillium steckii</name>
    <dbReference type="NCBI Taxonomy" id="303698"/>
    <lineage>
        <taxon>Eukaryota</taxon>
        <taxon>Fungi</taxon>
        <taxon>Dikarya</taxon>
        <taxon>Ascomycota</taxon>
        <taxon>Pezizomycotina</taxon>
        <taxon>Eurotiomycetes</taxon>
        <taxon>Eurotiomycetidae</taxon>
        <taxon>Eurotiales</taxon>
        <taxon>Aspergillaceae</taxon>
        <taxon>Penicillium</taxon>
    </lineage>
</organism>
<dbReference type="STRING" id="303698.A0A1V6STT9"/>
<dbReference type="EMBL" id="MLKD01000021">
    <property type="protein sequence ID" value="OQE17318.1"/>
    <property type="molecule type" value="Genomic_DNA"/>
</dbReference>
<keyword evidence="1" id="KW-1133">Transmembrane helix</keyword>
<dbReference type="AlphaFoldDB" id="A0A1V6STT9"/>
<reference evidence="3" key="1">
    <citation type="journal article" date="2017" name="Nat. Microbiol.">
        <title>Global analysis of biosynthetic gene clusters reveals vast potential of secondary metabolite production in Penicillium species.</title>
        <authorList>
            <person name="Nielsen J.C."/>
            <person name="Grijseels S."/>
            <person name="Prigent S."/>
            <person name="Ji B."/>
            <person name="Dainat J."/>
            <person name="Nielsen K.F."/>
            <person name="Frisvad J.C."/>
            <person name="Workman M."/>
            <person name="Nielsen J."/>
        </authorList>
    </citation>
    <scope>NUCLEOTIDE SEQUENCE [LARGE SCALE GENOMIC DNA]</scope>
    <source>
        <strain evidence="3">IBT 24891</strain>
    </source>
</reference>
<name>A0A1V6STT9_9EURO</name>
<evidence type="ECO:0000313" key="2">
    <source>
        <dbReference type="EMBL" id="OQE17318.1"/>
    </source>
</evidence>
<dbReference type="Pfam" id="PF17784">
    <property type="entry name" value="Sulfotransfer_4"/>
    <property type="match status" value="1"/>
</dbReference>
<dbReference type="InterPro" id="IPR040632">
    <property type="entry name" value="Sulfotransfer_4"/>
</dbReference>
<proteinExistence type="predicted"/>
<protein>
    <recommendedName>
        <fullName evidence="4">Sulfotransferase domain-containing protein</fullName>
    </recommendedName>
</protein>
<evidence type="ECO:0008006" key="4">
    <source>
        <dbReference type="Google" id="ProtNLM"/>
    </source>
</evidence>
<dbReference type="InterPro" id="IPR027417">
    <property type="entry name" value="P-loop_NTPase"/>
</dbReference>
<dbReference type="OrthoDB" id="408152at2759"/>
<keyword evidence="3" id="KW-1185">Reference proteome</keyword>
<keyword evidence="1" id="KW-0812">Transmembrane</keyword>
<gene>
    <name evidence="2" type="ORF">PENSTE_c021G08254</name>
</gene>
<evidence type="ECO:0000313" key="3">
    <source>
        <dbReference type="Proteomes" id="UP000191285"/>
    </source>
</evidence>
<dbReference type="PANTHER" id="PTHR36978">
    <property type="entry name" value="P-LOOP CONTAINING NUCLEOTIDE TRIPHOSPHATE HYDROLASE"/>
    <property type="match status" value="1"/>
</dbReference>
<evidence type="ECO:0000256" key="1">
    <source>
        <dbReference type="SAM" id="Phobius"/>
    </source>
</evidence>
<dbReference type="Gene3D" id="3.40.50.300">
    <property type="entry name" value="P-loop containing nucleotide triphosphate hydrolases"/>
    <property type="match status" value="1"/>
</dbReference>
<dbReference type="Proteomes" id="UP000191285">
    <property type="component" value="Unassembled WGS sequence"/>
</dbReference>
<dbReference type="SUPFAM" id="SSF52540">
    <property type="entry name" value="P-loop containing nucleoside triphosphate hydrolases"/>
    <property type="match status" value="1"/>
</dbReference>
<accession>A0A1V6STT9</accession>
<keyword evidence="1" id="KW-0472">Membrane</keyword>
<comment type="caution">
    <text evidence="2">The sequence shown here is derived from an EMBL/GenBank/DDBJ whole genome shotgun (WGS) entry which is preliminary data.</text>
</comment>
<feature type="transmembrane region" description="Helical" evidence="1">
    <location>
        <begin position="256"/>
        <end position="276"/>
    </location>
</feature>
<sequence>MTRAVDQLPMPAEVKKMKVIVASASRTGTLGLYSAMKILGYKPYHMYECAGVQGPPHMKTLEEAVIAQHNRLSGHRKYERPDFDRWLGDYDCIVEIASFIGKDIIESYAEDPDVKFILTERNPEKWAKSVNNTAAKVVTMGTHFPMSVLKHFDETLSSFISLNITIYRAFAGSTAPGDPENERMLTEFYKEYIQMVKDVVPADRLCVIRLEDGLDWNSICPFLEVPVPDVEYPDRNEPAKFEALVHEKLNPHFYAAMLRLGAIVVPALGVFGWMAVKYGSLVWEH</sequence>
<dbReference type="PANTHER" id="PTHR36978:SF4">
    <property type="entry name" value="P-LOOP CONTAINING NUCLEOSIDE TRIPHOSPHATE HYDROLASE PROTEIN"/>
    <property type="match status" value="1"/>
</dbReference>